<dbReference type="EMBL" id="WSFT01000038">
    <property type="protein sequence ID" value="MBS4538846.1"/>
    <property type="molecule type" value="Genomic_DNA"/>
</dbReference>
<evidence type="ECO:0000256" key="2">
    <source>
        <dbReference type="ARBA" id="ARBA00012862"/>
    </source>
</evidence>
<dbReference type="Proteomes" id="UP000724672">
    <property type="component" value="Unassembled WGS sequence"/>
</dbReference>
<comment type="similarity">
    <text evidence="6">Belongs to the RbsD / FucU family. RbsD subfamily.</text>
</comment>
<dbReference type="PANTHER" id="PTHR37831">
    <property type="entry name" value="D-RIBOSE PYRANASE"/>
    <property type="match status" value="1"/>
</dbReference>
<dbReference type="EC" id="5.4.99.62" evidence="2 6"/>
<evidence type="ECO:0000256" key="4">
    <source>
        <dbReference type="ARBA" id="ARBA00023235"/>
    </source>
</evidence>
<keyword evidence="4 6" id="KW-0413">Isomerase</keyword>
<dbReference type="Gene3D" id="3.40.1650.10">
    <property type="entry name" value="RbsD-like domain"/>
    <property type="match status" value="1"/>
</dbReference>
<dbReference type="GO" id="GO:0048029">
    <property type="term" value="F:monosaccharide binding"/>
    <property type="evidence" value="ECO:0007669"/>
    <property type="project" value="InterPro"/>
</dbReference>
<evidence type="ECO:0000256" key="6">
    <source>
        <dbReference type="HAMAP-Rule" id="MF_01661"/>
    </source>
</evidence>
<keyword evidence="3 6" id="KW-0963">Cytoplasm</keyword>
<dbReference type="PANTHER" id="PTHR37831:SF1">
    <property type="entry name" value="D-RIBOSE PYRANASE"/>
    <property type="match status" value="1"/>
</dbReference>
<dbReference type="NCBIfam" id="NF008761">
    <property type="entry name" value="PRK11797.1"/>
    <property type="match status" value="1"/>
</dbReference>
<comment type="function">
    <text evidence="6">Catalyzes the interconversion of beta-pyran and beta-furan forms of D-ribose.</text>
</comment>
<evidence type="ECO:0000313" key="8">
    <source>
        <dbReference type="Proteomes" id="UP000724672"/>
    </source>
</evidence>
<dbReference type="InterPro" id="IPR023064">
    <property type="entry name" value="D-ribose_pyranase"/>
</dbReference>
<feature type="active site" description="Proton donor" evidence="6">
    <location>
        <position position="20"/>
    </location>
</feature>
<dbReference type="InterPro" id="IPR023750">
    <property type="entry name" value="RbsD-like_sf"/>
</dbReference>
<dbReference type="SUPFAM" id="SSF102546">
    <property type="entry name" value="RbsD-like"/>
    <property type="match status" value="1"/>
</dbReference>
<dbReference type="HAMAP" id="MF_01661">
    <property type="entry name" value="D_rib_pyranase"/>
    <property type="match status" value="1"/>
</dbReference>
<dbReference type="GO" id="GO:0016872">
    <property type="term" value="F:intramolecular lyase activity"/>
    <property type="evidence" value="ECO:0007669"/>
    <property type="project" value="UniProtKB-UniRule"/>
</dbReference>
<comment type="subcellular location">
    <subcellularLocation>
        <location evidence="6">Cytoplasm</location>
    </subcellularLocation>
</comment>
<comment type="subunit">
    <text evidence="6">Homodecamer.</text>
</comment>
<feature type="binding site" evidence="6">
    <location>
        <position position="106"/>
    </location>
    <ligand>
        <name>substrate</name>
    </ligand>
</feature>
<sequence>MKKTKLINSNISYMISKMGHKDTLTIADSGLPIPNDVDRIDLALQKGIPSFMDCFKSVMSELKVEEVIIASEMEKISPELYEELMKEIENIKDEENCDIKITRVNHEEFKEITKDTKAVIRSGEFTPFANIILKSGVVF</sequence>
<keyword evidence="5 6" id="KW-0119">Carbohydrate metabolism</keyword>
<dbReference type="GO" id="GO:0005829">
    <property type="term" value="C:cytosol"/>
    <property type="evidence" value="ECO:0007669"/>
    <property type="project" value="TreeGrafter"/>
</dbReference>
<keyword evidence="8" id="KW-1185">Reference proteome</keyword>
<evidence type="ECO:0000313" key="7">
    <source>
        <dbReference type="EMBL" id="MBS4538846.1"/>
    </source>
</evidence>
<dbReference type="GO" id="GO:0019303">
    <property type="term" value="P:D-ribose catabolic process"/>
    <property type="evidence" value="ECO:0007669"/>
    <property type="project" value="UniProtKB-UniRule"/>
</dbReference>
<accession>A0A942UYV6</accession>
<gene>
    <name evidence="6 7" type="primary">rbsD</name>
    <name evidence="7" type="ORF">GOQ27_10245</name>
</gene>
<dbReference type="RefSeq" id="WP_203366772.1">
    <property type="nucleotide sequence ID" value="NZ_WSFT01000038.1"/>
</dbReference>
<reference evidence="7" key="1">
    <citation type="submission" date="2019-12" db="EMBL/GenBank/DDBJ databases">
        <title>Clostridiaceae gen. nov. sp. nov., isolated from sediment in Xinjiang, China.</title>
        <authorList>
            <person name="Zhang R."/>
        </authorList>
    </citation>
    <scope>NUCLEOTIDE SEQUENCE</scope>
    <source>
        <strain evidence="7">D2Q-11</strain>
    </source>
</reference>
<comment type="pathway">
    <text evidence="6">Carbohydrate metabolism; D-ribose degradation; D-ribose 5-phosphate from beta-D-ribopyranose: step 1/2.</text>
</comment>
<dbReference type="Pfam" id="PF05025">
    <property type="entry name" value="RbsD_FucU"/>
    <property type="match status" value="1"/>
</dbReference>
<feature type="binding site" evidence="6">
    <location>
        <position position="28"/>
    </location>
    <ligand>
        <name>substrate</name>
    </ligand>
</feature>
<organism evidence="7 8">
    <name type="scientific">Anaeromonas frigoriresistens</name>
    <dbReference type="NCBI Taxonomy" id="2683708"/>
    <lineage>
        <taxon>Bacteria</taxon>
        <taxon>Bacillati</taxon>
        <taxon>Bacillota</taxon>
        <taxon>Tissierellia</taxon>
        <taxon>Tissierellales</taxon>
        <taxon>Thermohalobacteraceae</taxon>
        <taxon>Anaeromonas</taxon>
    </lineage>
</organism>
<proteinExistence type="inferred from homology"/>
<comment type="catalytic activity">
    <reaction evidence="1 6">
        <text>beta-D-ribopyranose = beta-D-ribofuranose</text>
        <dbReference type="Rhea" id="RHEA:25432"/>
        <dbReference type="ChEBI" id="CHEBI:27476"/>
        <dbReference type="ChEBI" id="CHEBI:47002"/>
        <dbReference type="EC" id="5.4.99.62"/>
    </reaction>
</comment>
<feature type="binding site" evidence="6">
    <location>
        <begin position="128"/>
        <end position="130"/>
    </location>
    <ligand>
        <name>substrate</name>
    </ligand>
</feature>
<evidence type="ECO:0000256" key="5">
    <source>
        <dbReference type="ARBA" id="ARBA00023277"/>
    </source>
</evidence>
<evidence type="ECO:0000256" key="1">
    <source>
        <dbReference type="ARBA" id="ARBA00000223"/>
    </source>
</evidence>
<dbReference type="InterPro" id="IPR007721">
    <property type="entry name" value="RbsD_FucU"/>
</dbReference>
<dbReference type="GO" id="GO:0062193">
    <property type="term" value="F:D-ribose pyranase activity"/>
    <property type="evidence" value="ECO:0007669"/>
    <property type="project" value="UniProtKB-EC"/>
</dbReference>
<evidence type="ECO:0000256" key="3">
    <source>
        <dbReference type="ARBA" id="ARBA00022490"/>
    </source>
</evidence>
<dbReference type="AlphaFoldDB" id="A0A942UYV6"/>
<name>A0A942UYV6_9FIRM</name>
<comment type="caution">
    <text evidence="7">The sequence shown here is derived from an EMBL/GenBank/DDBJ whole genome shotgun (WGS) entry which is preliminary data.</text>
</comment>
<protein>
    <recommendedName>
        <fullName evidence="2 6">D-ribose pyranase</fullName>
        <ecNumber evidence="2 6">5.4.99.62</ecNumber>
    </recommendedName>
</protein>